<dbReference type="EMBL" id="PNEN01000393">
    <property type="protein sequence ID" value="PPJ59379.1"/>
    <property type="molecule type" value="Genomic_DNA"/>
</dbReference>
<name>A0A2S6CI26_9PEZI</name>
<dbReference type="Proteomes" id="UP000237631">
    <property type="component" value="Unassembled WGS sequence"/>
</dbReference>
<gene>
    <name evidence="2" type="ORF">CBER1_06925</name>
</gene>
<evidence type="ECO:0000256" key="1">
    <source>
        <dbReference type="SAM" id="MobiDB-lite"/>
    </source>
</evidence>
<evidence type="ECO:0000313" key="3">
    <source>
        <dbReference type="Proteomes" id="UP000237631"/>
    </source>
</evidence>
<dbReference type="AlphaFoldDB" id="A0A2S6CI26"/>
<protein>
    <submittedName>
        <fullName evidence="2">Uncharacterized protein</fullName>
    </submittedName>
</protein>
<accession>A0A2S6CI26</accession>
<feature type="region of interest" description="Disordered" evidence="1">
    <location>
        <begin position="1"/>
        <end position="40"/>
    </location>
</feature>
<evidence type="ECO:0000313" key="2">
    <source>
        <dbReference type="EMBL" id="PPJ59379.1"/>
    </source>
</evidence>
<keyword evidence="3" id="KW-1185">Reference proteome</keyword>
<sequence>MPSRKRTYSKVAEQPDQSKQSNQTATTNTMAKKAKKAQSIRGSYREEEFWELILLAIREQREDGRIRKFAKTQFPPFEHKDKDKRA</sequence>
<dbReference type="OrthoDB" id="3646098at2759"/>
<comment type="caution">
    <text evidence="2">The sequence shown here is derived from an EMBL/GenBank/DDBJ whole genome shotgun (WGS) entry which is preliminary data.</text>
</comment>
<reference evidence="3" key="1">
    <citation type="journal article" date="2017" name="bioRxiv">
        <title>Conservation of a gene cluster reveals novel cercosporin biosynthetic mechanisms and extends production to the genus Colletotrichum.</title>
        <authorList>
            <person name="de Jonge R."/>
            <person name="Ebert M.K."/>
            <person name="Huitt-Roehl C.R."/>
            <person name="Pal P."/>
            <person name="Suttle J.C."/>
            <person name="Spanner R.E."/>
            <person name="Neubauer J.D."/>
            <person name="Jurick W.M.II."/>
            <person name="Stott K.A."/>
            <person name="Secor G.A."/>
            <person name="Thomma B.P.H.J."/>
            <person name="Van de Peer Y."/>
            <person name="Townsend C.A."/>
            <person name="Bolton M.D."/>
        </authorList>
    </citation>
    <scope>NUCLEOTIDE SEQUENCE [LARGE SCALE GENOMIC DNA]</scope>
    <source>
        <strain evidence="3">CBS538.71</strain>
    </source>
</reference>
<organism evidence="2 3">
    <name type="scientific">Cercospora berteroae</name>
    <dbReference type="NCBI Taxonomy" id="357750"/>
    <lineage>
        <taxon>Eukaryota</taxon>
        <taxon>Fungi</taxon>
        <taxon>Dikarya</taxon>
        <taxon>Ascomycota</taxon>
        <taxon>Pezizomycotina</taxon>
        <taxon>Dothideomycetes</taxon>
        <taxon>Dothideomycetidae</taxon>
        <taxon>Mycosphaerellales</taxon>
        <taxon>Mycosphaerellaceae</taxon>
        <taxon>Cercospora</taxon>
    </lineage>
</organism>
<proteinExistence type="predicted"/>